<proteinExistence type="predicted"/>
<accession>A0ABV2JGI3</accession>
<reference evidence="1 2" key="1">
    <citation type="submission" date="2024-06" db="EMBL/GenBank/DDBJ databases">
        <title>Genomic Encyclopedia of Type Strains, Phase IV (KMG-IV): sequencing the most valuable type-strain genomes for metagenomic binning, comparative biology and taxonomic classification.</title>
        <authorList>
            <person name="Goeker M."/>
        </authorList>
    </citation>
    <scope>NUCLEOTIDE SEQUENCE [LARGE SCALE GENOMIC DNA]</scope>
    <source>
        <strain evidence="1 2">DSM 28302</strain>
    </source>
</reference>
<dbReference type="InterPro" id="IPR029058">
    <property type="entry name" value="AB_hydrolase_fold"/>
</dbReference>
<evidence type="ECO:0000313" key="2">
    <source>
        <dbReference type="Proteomes" id="UP001549037"/>
    </source>
</evidence>
<sequence>MNYINYLKENGTKTFDELPLTEVDIAIINELGYLPFEQGDGLDLDFSQPIILSQIYQEHRQKIEAIVPDFLATKARLGLLLEVCQAKRFITLSLSHYTNDISHEYEKQFAAMVFSLPEIHHDQVVYRGTDDSIIGWKEDFQMTYMREIPAQRSAKAYLQMVLPLLSGRVILSGHSKGGNLAVYAGASVSHDLQDKISLIYMLDAPGLHKEMLSSPSYQAIRSKIIALRPKESLVGILMESDVECKIIESQARGISQHAVETWEIEGDVFQTAEQATEMSLICEKIFKEWNQTLTRQELKLLVDTVFDFFLDAGVDSLNDFLQDGRTTFSKLLSANSNLDPKRREVLVRSANLLLTLYAREWQEKIRQDRPVFNLPLTFPRFPLLRQGKDVDESQSESEKKSDS</sequence>
<organism evidence="1 2">
    <name type="scientific">Streptococcus porcorum</name>
    <dbReference type="NCBI Taxonomy" id="701526"/>
    <lineage>
        <taxon>Bacteria</taxon>
        <taxon>Bacillati</taxon>
        <taxon>Bacillota</taxon>
        <taxon>Bacilli</taxon>
        <taxon>Lactobacillales</taxon>
        <taxon>Streptococcaceae</taxon>
        <taxon>Streptococcus</taxon>
    </lineage>
</organism>
<dbReference type="InterPro" id="IPR024499">
    <property type="entry name" value="Mbeg1-like"/>
</dbReference>
<gene>
    <name evidence="1" type="ORF">ABID28_001521</name>
</gene>
<dbReference type="RefSeq" id="WP_354369564.1">
    <property type="nucleotide sequence ID" value="NZ_JBEPLN010000029.1"/>
</dbReference>
<keyword evidence="2" id="KW-1185">Reference proteome</keyword>
<dbReference type="Proteomes" id="UP001549037">
    <property type="component" value="Unassembled WGS sequence"/>
</dbReference>
<comment type="caution">
    <text evidence="1">The sequence shown here is derived from an EMBL/GenBank/DDBJ whole genome shotgun (WGS) entry which is preliminary data.</text>
</comment>
<evidence type="ECO:0008006" key="3">
    <source>
        <dbReference type="Google" id="ProtNLM"/>
    </source>
</evidence>
<dbReference type="SUPFAM" id="SSF53474">
    <property type="entry name" value="alpha/beta-Hydrolases"/>
    <property type="match status" value="1"/>
</dbReference>
<dbReference type="Pfam" id="PF11187">
    <property type="entry name" value="Mbeg1-like"/>
    <property type="match status" value="1"/>
</dbReference>
<evidence type="ECO:0000313" key="1">
    <source>
        <dbReference type="EMBL" id="MET3634860.1"/>
    </source>
</evidence>
<dbReference type="EMBL" id="JBEPLN010000029">
    <property type="protein sequence ID" value="MET3634860.1"/>
    <property type="molecule type" value="Genomic_DNA"/>
</dbReference>
<protein>
    <recommendedName>
        <fullName evidence="3">DUF2974 domain-containing protein</fullName>
    </recommendedName>
</protein>
<name>A0ABV2JGI3_9STRE</name>